<dbReference type="PROSITE" id="PS50234">
    <property type="entry name" value="VWFA"/>
    <property type="match status" value="1"/>
</dbReference>
<dbReference type="OrthoDB" id="6132182at2759"/>
<dbReference type="Gene3D" id="3.40.50.410">
    <property type="entry name" value="von Willebrand factor, type A domain"/>
    <property type="match status" value="1"/>
</dbReference>
<dbReference type="InterPro" id="IPR002035">
    <property type="entry name" value="VWF_A"/>
</dbReference>
<evidence type="ECO:0000256" key="1">
    <source>
        <dbReference type="SAM" id="SignalP"/>
    </source>
</evidence>
<keyword evidence="4" id="KW-1185">Reference proteome</keyword>
<dbReference type="Proteomes" id="UP000678393">
    <property type="component" value="Unassembled WGS sequence"/>
</dbReference>
<feature type="domain" description="VWFA" evidence="2">
    <location>
        <begin position="379"/>
        <end position="552"/>
    </location>
</feature>
<dbReference type="SUPFAM" id="SSF53300">
    <property type="entry name" value="vWA-like"/>
    <property type="match status" value="1"/>
</dbReference>
<feature type="chain" id="PRO_5035895461" description="VWFA domain-containing protein" evidence="1">
    <location>
        <begin position="22"/>
        <end position="558"/>
    </location>
</feature>
<feature type="signal peptide" evidence="1">
    <location>
        <begin position="1"/>
        <end position="21"/>
    </location>
</feature>
<dbReference type="AlphaFoldDB" id="A0A8S3YTL5"/>
<dbReference type="SMART" id="SM00327">
    <property type="entry name" value="VWA"/>
    <property type="match status" value="1"/>
</dbReference>
<dbReference type="InterPro" id="IPR050525">
    <property type="entry name" value="ECM_Assembly_Org"/>
</dbReference>
<organism evidence="3 4">
    <name type="scientific">Candidula unifasciata</name>
    <dbReference type="NCBI Taxonomy" id="100452"/>
    <lineage>
        <taxon>Eukaryota</taxon>
        <taxon>Metazoa</taxon>
        <taxon>Spiralia</taxon>
        <taxon>Lophotrochozoa</taxon>
        <taxon>Mollusca</taxon>
        <taxon>Gastropoda</taxon>
        <taxon>Heterobranchia</taxon>
        <taxon>Euthyneura</taxon>
        <taxon>Panpulmonata</taxon>
        <taxon>Eupulmonata</taxon>
        <taxon>Stylommatophora</taxon>
        <taxon>Helicina</taxon>
        <taxon>Helicoidea</taxon>
        <taxon>Geomitridae</taxon>
        <taxon>Candidula</taxon>
    </lineage>
</organism>
<dbReference type="PANTHER" id="PTHR24020">
    <property type="entry name" value="COLLAGEN ALPHA"/>
    <property type="match status" value="1"/>
</dbReference>
<accession>A0A8S3YTL5</accession>
<dbReference type="PANTHER" id="PTHR24020:SF84">
    <property type="entry name" value="VWFA DOMAIN-CONTAINING PROTEIN"/>
    <property type="match status" value="1"/>
</dbReference>
<feature type="non-terminal residue" evidence="3">
    <location>
        <position position="558"/>
    </location>
</feature>
<dbReference type="CDD" id="cd01450">
    <property type="entry name" value="vWFA_subfamily_ECM"/>
    <property type="match status" value="1"/>
</dbReference>
<keyword evidence="1" id="KW-0732">Signal</keyword>
<sequence>MLPFSLLLTLLLSVRLCGANGQKGCTSNGKNYENLQILDHSNGCAQLQCQFGKLVTYYEACGKEIDGNCHRLNLMFDYQERTYQCRKVEVADGFEYSNEIAIPRVENCEVNGRIYESLEKFRIGNGCREYQCQNGEIVPLDAKCDSEVDGKCHLLGETFEKNGKVYNCTSTEEDEDDIVYENVVLDPQPSGAQSCPAGDKVYQNFQVFTIPPKCDLRQCQNKRVKILTDACAFKREDIKCFQQGEQWKDGERTYWCSFNETTKTVQTQIIAKGYGKCKRAEKWYDHMEIHTRLDGCTSLQCQDGKTLPVQEGCLWNVDNECHALNSLWQHENTVLKCVLTEDGLYRIFEVDENGEIIDRPVPTEEVPVFVEHCPAMSADIILVMDASGSIVSTTFKYLLYFLSRLLTAFNIGPNNVRVAAIVFSKTANKVFDLKTYSDYESVSKALQETPFQGDVTNTHLAFDLIVDDDMFGPAAGGRYDAPNIVVAVTDGNSSDTKTTLASVDRVKAQKAEVIAVGVGNIAQDELYGMASRPQNVFQIPSYAQIFSLITALANLTCE</sequence>
<evidence type="ECO:0000259" key="2">
    <source>
        <dbReference type="PROSITE" id="PS50234"/>
    </source>
</evidence>
<dbReference type="Pfam" id="PF00092">
    <property type="entry name" value="VWA"/>
    <property type="match status" value="1"/>
</dbReference>
<dbReference type="EMBL" id="CAJHNH020000902">
    <property type="protein sequence ID" value="CAG5120467.1"/>
    <property type="molecule type" value="Genomic_DNA"/>
</dbReference>
<name>A0A8S3YTL5_9EUPU</name>
<evidence type="ECO:0000313" key="4">
    <source>
        <dbReference type="Proteomes" id="UP000678393"/>
    </source>
</evidence>
<reference evidence="3" key="1">
    <citation type="submission" date="2021-04" db="EMBL/GenBank/DDBJ databases">
        <authorList>
            <consortium name="Molecular Ecology Group"/>
        </authorList>
    </citation>
    <scope>NUCLEOTIDE SEQUENCE</scope>
</reference>
<dbReference type="InterPro" id="IPR036465">
    <property type="entry name" value="vWFA_dom_sf"/>
</dbReference>
<comment type="caution">
    <text evidence="3">The sequence shown here is derived from an EMBL/GenBank/DDBJ whole genome shotgun (WGS) entry which is preliminary data.</text>
</comment>
<dbReference type="PRINTS" id="PR00453">
    <property type="entry name" value="VWFADOMAIN"/>
</dbReference>
<evidence type="ECO:0000313" key="3">
    <source>
        <dbReference type="EMBL" id="CAG5120467.1"/>
    </source>
</evidence>
<proteinExistence type="predicted"/>
<gene>
    <name evidence="3" type="ORF">CUNI_LOCUS6025</name>
</gene>
<protein>
    <recommendedName>
        <fullName evidence="2">VWFA domain-containing protein</fullName>
    </recommendedName>
</protein>